<comment type="caution">
    <text evidence="2">The sequence shown here is derived from an EMBL/GenBank/DDBJ whole genome shotgun (WGS) entry which is preliminary data.</text>
</comment>
<dbReference type="InterPro" id="IPR030395">
    <property type="entry name" value="GP_PDE_dom"/>
</dbReference>
<protein>
    <submittedName>
        <fullName evidence="2">Glycerophosphodiester phosphodiesterase</fullName>
    </submittedName>
</protein>
<dbReference type="EMBL" id="JBHSXM010000001">
    <property type="protein sequence ID" value="MFC6835459.1"/>
    <property type="molecule type" value="Genomic_DNA"/>
</dbReference>
<dbReference type="RefSeq" id="WP_304447160.1">
    <property type="nucleotide sequence ID" value="NZ_JARRAH010000001.1"/>
</dbReference>
<dbReference type="PANTHER" id="PTHR46211:SF14">
    <property type="entry name" value="GLYCEROPHOSPHODIESTER PHOSPHODIESTERASE"/>
    <property type="match status" value="1"/>
</dbReference>
<dbReference type="SUPFAM" id="SSF51695">
    <property type="entry name" value="PLC-like phosphodiesterases"/>
    <property type="match status" value="1"/>
</dbReference>
<reference evidence="2 3" key="1">
    <citation type="journal article" date="2019" name="Int. J. Syst. Evol. Microbiol.">
        <title>The Global Catalogue of Microorganisms (GCM) 10K type strain sequencing project: providing services to taxonomists for standard genome sequencing and annotation.</title>
        <authorList>
            <consortium name="The Broad Institute Genomics Platform"/>
            <consortium name="The Broad Institute Genome Sequencing Center for Infectious Disease"/>
            <person name="Wu L."/>
            <person name="Ma J."/>
        </authorList>
    </citation>
    <scope>NUCLEOTIDE SEQUENCE [LARGE SCALE GENOMIC DNA]</scope>
    <source>
        <strain evidence="2 3">PSRA2</strain>
    </source>
</reference>
<dbReference type="PROSITE" id="PS51704">
    <property type="entry name" value="GP_PDE"/>
    <property type="match status" value="1"/>
</dbReference>
<dbReference type="InterPro" id="IPR017946">
    <property type="entry name" value="PLC-like_Pdiesterase_TIM-brl"/>
</dbReference>
<dbReference type="Pfam" id="PF03009">
    <property type="entry name" value="GDPD"/>
    <property type="match status" value="1"/>
</dbReference>
<accession>A0ABD5U4K2</accession>
<evidence type="ECO:0000313" key="2">
    <source>
        <dbReference type="EMBL" id="MFC6835459.1"/>
    </source>
</evidence>
<evidence type="ECO:0000259" key="1">
    <source>
        <dbReference type="PROSITE" id="PS51704"/>
    </source>
</evidence>
<gene>
    <name evidence="2" type="ORF">ACFQHK_02930</name>
</gene>
<dbReference type="Proteomes" id="UP001596406">
    <property type="component" value="Unassembled WGS sequence"/>
</dbReference>
<dbReference type="Gene3D" id="3.20.20.190">
    <property type="entry name" value="Phosphatidylinositol (PI) phosphodiesterase"/>
    <property type="match status" value="1"/>
</dbReference>
<feature type="domain" description="GP-PDE" evidence="1">
    <location>
        <begin position="1"/>
        <end position="226"/>
    </location>
</feature>
<proteinExistence type="predicted"/>
<dbReference type="CDD" id="cd08556">
    <property type="entry name" value="GDPD"/>
    <property type="match status" value="1"/>
</dbReference>
<name>A0ABD5U4K2_9EURY</name>
<dbReference type="PANTHER" id="PTHR46211">
    <property type="entry name" value="GLYCEROPHOSPHORYL DIESTER PHOSPHODIESTERASE"/>
    <property type="match status" value="1"/>
</dbReference>
<sequence length="226" mass="25579">MRCIGHRGCPAHAPENTLLAVETAAPHVDMVEVDVRRCGSGELVVFHDERLDRLTDGTGRLDRTDWRTLRELRVDGSEEGIPLLADVVDAVPAEVGLNAELKHDGLAREAVSLLEGFAGEVVVSSFEASALEQVRARSDLPLAYLFHRRFDTRRRTWRRGVRRARELGCTYLHPEYRLCLDDDRRVVRATKAGLRVNAWTVPDRRSVRRLRRAGVDGVIVDDWRLV</sequence>
<keyword evidence="3" id="KW-1185">Reference proteome</keyword>
<evidence type="ECO:0000313" key="3">
    <source>
        <dbReference type="Proteomes" id="UP001596406"/>
    </source>
</evidence>
<organism evidence="2 3">
    <name type="scientific">Halomarina ordinaria</name>
    <dbReference type="NCBI Taxonomy" id="3033939"/>
    <lineage>
        <taxon>Archaea</taxon>
        <taxon>Methanobacteriati</taxon>
        <taxon>Methanobacteriota</taxon>
        <taxon>Stenosarchaea group</taxon>
        <taxon>Halobacteria</taxon>
        <taxon>Halobacteriales</taxon>
        <taxon>Natronomonadaceae</taxon>
        <taxon>Halomarina</taxon>
    </lineage>
</organism>
<dbReference type="AlphaFoldDB" id="A0ABD5U4K2"/>